<dbReference type="EMBL" id="CACQ02003090">
    <property type="protein sequence ID" value="CCF38662.1"/>
    <property type="molecule type" value="Genomic_DNA"/>
</dbReference>
<gene>
    <name evidence="1" type="ORF">CH063_01957</name>
</gene>
<dbReference type="SUPFAM" id="SSF56112">
    <property type="entry name" value="Protein kinase-like (PK-like)"/>
    <property type="match status" value="1"/>
</dbReference>
<evidence type="ECO:0000313" key="2">
    <source>
        <dbReference type="Proteomes" id="UP000007174"/>
    </source>
</evidence>
<reference evidence="2" key="1">
    <citation type="journal article" date="2012" name="Nat. Genet.">
        <title>Lifestyle transitions in plant pathogenic Colletotrichum fungi deciphered by genome and transcriptome analyses.</title>
        <authorList>
            <person name="O'Connell R.J."/>
            <person name="Thon M.R."/>
            <person name="Hacquard S."/>
            <person name="Amyotte S.G."/>
            <person name="Kleemann J."/>
            <person name="Torres M.F."/>
            <person name="Damm U."/>
            <person name="Buiate E.A."/>
            <person name="Epstein L."/>
            <person name="Alkan N."/>
            <person name="Altmueller J."/>
            <person name="Alvarado-Balderrama L."/>
            <person name="Bauser C.A."/>
            <person name="Becker C."/>
            <person name="Birren B.W."/>
            <person name="Chen Z."/>
            <person name="Choi J."/>
            <person name="Crouch J.A."/>
            <person name="Duvick J.P."/>
            <person name="Farman M.A."/>
            <person name="Gan P."/>
            <person name="Heiman D."/>
            <person name="Henrissat B."/>
            <person name="Howard R.J."/>
            <person name="Kabbage M."/>
            <person name="Koch C."/>
            <person name="Kracher B."/>
            <person name="Kubo Y."/>
            <person name="Law A.D."/>
            <person name="Lebrun M.-H."/>
            <person name="Lee Y.-H."/>
            <person name="Miyara I."/>
            <person name="Moore N."/>
            <person name="Neumann U."/>
            <person name="Nordstroem K."/>
            <person name="Panaccione D.G."/>
            <person name="Panstruga R."/>
            <person name="Place M."/>
            <person name="Proctor R.H."/>
            <person name="Prusky D."/>
            <person name="Rech G."/>
            <person name="Reinhardt R."/>
            <person name="Rollins J.A."/>
            <person name="Rounsley S."/>
            <person name="Schardl C.L."/>
            <person name="Schwartz D.C."/>
            <person name="Shenoy N."/>
            <person name="Shirasu K."/>
            <person name="Sikhakolli U.R."/>
            <person name="Stueber K."/>
            <person name="Sukno S.A."/>
            <person name="Sweigard J.A."/>
            <person name="Takano Y."/>
            <person name="Takahara H."/>
            <person name="Trail F."/>
            <person name="van der Does H.C."/>
            <person name="Voll L.M."/>
            <person name="Will I."/>
            <person name="Young S."/>
            <person name="Zeng Q."/>
            <person name="Zhang J."/>
            <person name="Zhou S."/>
            <person name="Dickman M.B."/>
            <person name="Schulze-Lefert P."/>
            <person name="Ver Loren van Themaat E."/>
            <person name="Ma L.-J."/>
            <person name="Vaillancourt L.J."/>
        </authorList>
    </citation>
    <scope>NUCLEOTIDE SEQUENCE [LARGE SCALE GENOMIC DNA]</scope>
    <source>
        <strain evidence="2">IMI 349063</strain>
    </source>
</reference>
<name>H1VEK9_COLHI</name>
<dbReference type="AlphaFoldDB" id="H1VEK9"/>
<proteinExistence type="predicted"/>
<dbReference type="Proteomes" id="UP000007174">
    <property type="component" value="Unassembled WGS sequence"/>
</dbReference>
<sequence length="166" mass="18846">MAPRHLPRFLNLILVPYGRSIRSISTLVGQSGRVYTTGVVLQRHREDHNLSVFKAEADHNQFVVKRVPKPFYNMSVRLAAEFAGSPRLRMHVDCNHDESVLVYPYYKCTLLSLIQNDPEFPTLERKKILRHTGEAIQELHSKGCIHIGMFIQPVVATHDGSLTATS</sequence>
<organism evidence="1 2">
    <name type="scientific">Colletotrichum higginsianum (strain IMI 349063)</name>
    <name type="common">Crucifer anthracnose fungus</name>
    <dbReference type="NCBI Taxonomy" id="759273"/>
    <lineage>
        <taxon>Eukaryota</taxon>
        <taxon>Fungi</taxon>
        <taxon>Dikarya</taxon>
        <taxon>Ascomycota</taxon>
        <taxon>Pezizomycotina</taxon>
        <taxon>Sordariomycetes</taxon>
        <taxon>Hypocreomycetidae</taxon>
        <taxon>Glomerellales</taxon>
        <taxon>Glomerellaceae</taxon>
        <taxon>Colletotrichum</taxon>
        <taxon>Colletotrichum destructivum species complex</taxon>
    </lineage>
</organism>
<dbReference type="HOGENOM" id="CLU_1602591_0_0_1"/>
<dbReference type="eggNOG" id="KOG0032">
    <property type="taxonomic scope" value="Eukaryota"/>
</dbReference>
<dbReference type="Gene3D" id="1.10.510.10">
    <property type="entry name" value="Transferase(Phosphotransferase) domain 1"/>
    <property type="match status" value="1"/>
</dbReference>
<keyword evidence="1" id="KW-0808">Transferase</keyword>
<evidence type="ECO:0000313" key="1">
    <source>
        <dbReference type="EMBL" id="CCF38662.1"/>
    </source>
</evidence>
<dbReference type="GO" id="GO:0016301">
    <property type="term" value="F:kinase activity"/>
    <property type="evidence" value="ECO:0007669"/>
    <property type="project" value="UniProtKB-KW"/>
</dbReference>
<dbReference type="InterPro" id="IPR011009">
    <property type="entry name" value="Kinase-like_dom_sf"/>
</dbReference>
<accession>H1VEK9</accession>
<protein>
    <submittedName>
        <fullName evidence="1">Protein kinase</fullName>
    </submittedName>
</protein>
<keyword evidence="1" id="KW-0418">Kinase</keyword>
<dbReference type="VEuPathDB" id="FungiDB:CH63R_07114"/>